<dbReference type="EMBL" id="SNXO01000025">
    <property type="protein sequence ID" value="TDP52852.1"/>
    <property type="molecule type" value="Genomic_DNA"/>
</dbReference>
<evidence type="ECO:0000256" key="5">
    <source>
        <dbReference type="ARBA" id="ARBA00023004"/>
    </source>
</evidence>
<dbReference type="PROSITE" id="PS51379">
    <property type="entry name" value="4FE4S_FER_2"/>
    <property type="match status" value="2"/>
</dbReference>
<proteinExistence type="predicted"/>
<dbReference type="PROSITE" id="PS00198">
    <property type="entry name" value="4FE4S_FER_1"/>
    <property type="match status" value="1"/>
</dbReference>
<feature type="domain" description="4Fe-4S ferredoxin-type" evidence="8">
    <location>
        <begin position="249"/>
        <end position="280"/>
    </location>
</feature>
<evidence type="ECO:0000313" key="10">
    <source>
        <dbReference type="Proteomes" id="UP000295500"/>
    </source>
</evidence>
<dbReference type="Gene3D" id="3.30.70.20">
    <property type="match status" value="2"/>
</dbReference>
<keyword evidence="6" id="KW-0411">Iron-sulfur</keyword>
<dbReference type="AlphaFoldDB" id="A0A4V3CR03"/>
<keyword evidence="10" id="KW-1185">Reference proteome</keyword>
<dbReference type="Proteomes" id="UP000295500">
    <property type="component" value="Unassembled WGS sequence"/>
</dbReference>
<dbReference type="InterPro" id="IPR017896">
    <property type="entry name" value="4Fe4S_Fe-S-bd"/>
</dbReference>
<evidence type="ECO:0000256" key="3">
    <source>
        <dbReference type="ARBA" id="ARBA00022723"/>
    </source>
</evidence>
<dbReference type="GO" id="GO:0005886">
    <property type="term" value="C:plasma membrane"/>
    <property type="evidence" value="ECO:0007669"/>
    <property type="project" value="TreeGrafter"/>
</dbReference>
<accession>A0A4V3CR03</accession>
<keyword evidence="2" id="KW-0004">4Fe-4S</keyword>
<evidence type="ECO:0000256" key="6">
    <source>
        <dbReference type="ARBA" id="ARBA00023014"/>
    </source>
</evidence>
<feature type="domain" description="4Fe-4S ferredoxin-type" evidence="8">
    <location>
        <begin position="226"/>
        <end position="248"/>
    </location>
</feature>
<keyword evidence="7" id="KW-1133">Transmembrane helix</keyword>
<dbReference type="InterPro" id="IPR051684">
    <property type="entry name" value="Electron_Trans/Redox"/>
</dbReference>
<feature type="transmembrane region" description="Helical" evidence="7">
    <location>
        <begin position="180"/>
        <end position="203"/>
    </location>
</feature>
<protein>
    <submittedName>
        <fullName evidence="9">4Fe-4S binding protein</fullName>
    </submittedName>
</protein>
<dbReference type="PANTHER" id="PTHR30176:SF3">
    <property type="entry name" value="FERREDOXIN-TYPE PROTEIN NAPH"/>
    <property type="match status" value="1"/>
</dbReference>
<dbReference type="Pfam" id="PF00037">
    <property type="entry name" value="Fer4"/>
    <property type="match status" value="1"/>
</dbReference>
<evidence type="ECO:0000256" key="7">
    <source>
        <dbReference type="SAM" id="Phobius"/>
    </source>
</evidence>
<dbReference type="Pfam" id="PF12801">
    <property type="entry name" value="Fer4_5"/>
    <property type="match status" value="3"/>
</dbReference>
<dbReference type="PANTHER" id="PTHR30176">
    <property type="entry name" value="FERREDOXIN-TYPE PROTEIN NAPH"/>
    <property type="match status" value="1"/>
</dbReference>
<sequence length="298" mass="32410">MRKLKDNIRIIVQLAFAALTNGYAQGFVRGDIYKGNLKMACVPGLNCYSCPGALGSCPIGSLQATLNSGTYKIAFYVVGFFMVVGALLGRVVCGWLCPFGLVQDLLYKIPFVRKLKNLPGDRALRWLKYGVLLVLVILLPMFVMDATGQGKPWFCEYVCPSGTLTAGLPLVLLNKGLRGILGWLYVWKVAVLAAVVILSVIVYRPFCKYVCPLGAVYGAFNKISFVGYAVDMDKCTRCGHCGDVCKMDVKLFENPGSAECIRCGDCRKACPAGAISLRNFSGRPAPSAPACEIRRSEK</sequence>
<organism evidence="9 10">
    <name type="scientific">Aminicella lysinilytica</name>
    <dbReference type="NCBI Taxonomy" id="433323"/>
    <lineage>
        <taxon>Bacteria</taxon>
        <taxon>Bacillati</taxon>
        <taxon>Bacillota</taxon>
        <taxon>Clostridia</taxon>
        <taxon>Peptostreptococcales</taxon>
        <taxon>Anaerovoracaceae</taxon>
        <taxon>Aminicella</taxon>
    </lineage>
</organism>
<keyword evidence="3" id="KW-0479">Metal-binding</keyword>
<dbReference type="SUPFAM" id="SSF54862">
    <property type="entry name" value="4Fe-4S ferredoxins"/>
    <property type="match status" value="1"/>
</dbReference>
<dbReference type="InterPro" id="IPR017900">
    <property type="entry name" value="4Fe4S_Fe_S_CS"/>
</dbReference>
<keyword evidence="5" id="KW-0408">Iron</keyword>
<evidence type="ECO:0000256" key="2">
    <source>
        <dbReference type="ARBA" id="ARBA00022485"/>
    </source>
</evidence>
<keyword evidence="1" id="KW-0813">Transport</keyword>
<evidence type="ECO:0000256" key="1">
    <source>
        <dbReference type="ARBA" id="ARBA00022448"/>
    </source>
</evidence>
<gene>
    <name evidence="9" type="ORF">EV211_1256</name>
</gene>
<keyword evidence="7" id="KW-0472">Membrane</keyword>
<reference evidence="9 10" key="1">
    <citation type="submission" date="2019-03" db="EMBL/GenBank/DDBJ databases">
        <title>Genomic Encyclopedia of Type Strains, Phase IV (KMG-IV): sequencing the most valuable type-strain genomes for metagenomic binning, comparative biology and taxonomic classification.</title>
        <authorList>
            <person name="Goeker M."/>
        </authorList>
    </citation>
    <scope>NUCLEOTIDE SEQUENCE [LARGE SCALE GENOMIC DNA]</scope>
    <source>
        <strain evidence="9 10">DSM 28287</strain>
    </source>
</reference>
<feature type="transmembrane region" description="Helical" evidence="7">
    <location>
        <begin position="73"/>
        <end position="102"/>
    </location>
</feature>
<dbReference type="RefSeq" id="WP_133528766.1">
    <property type="nucleotide sequence ID" value="NZ_SNXO01000025.1"/>
</dbReference>
<dbReference type="OrthoDB" id="9806398at2"/>
<feature type="transmembrane region" description="Helical" evidence="7">
    <location>
        <begin position="123"/>
        <end position="143"/>
    </location>
</feature>
<name>A0A4V3CR03_9FIRM</name>
<comment type="caution">
    <text evidence="9">The sequence shown here is derived from an EMBL/GenBank/DDBJ whole genome shotgun (WGS) entry which is preliminary data.</text>
</comment>
<dbReference type="GO" id="GO:0051539">
    <property type="term" value="F:4 iron, 4 sulfur cluster binding"/>
    <property type="evidence" value="ECO:0007669"/>
    <property type="project" value="UniProtKB-KW"/>
</dbReference>
<dbReference type="GO" id="GO:0046872">
    <property type="term" value="F:metal ion binding"/>
    <property type="evidence" value="ECO:0007669"/>
    <property type="project" value="UniProtKB-KW"/>
</dbReference>
<evidence type="ECO:0000313" key="9">
    <source>
        <dbReference type="EMBL" id="TDP52852.1"/>
    </source>
</evidence>
<keyword evidence="4" id="KW-0249">Electron transport</keyword>
<keyword evidence="7" id="KW-0812">Transmembrane</keyword>
<evidence type="ECO:0000256" key="4">
    <source>
        <dbReference type="ARBA" id="ARBA00022982"/>
    </source>
</evidence>
<evidence type="ECO:0000259" key="8">
    <source>
        <dbReference type="PROSITE" id="PS51379"/>
    </source>
</evidence>